<evidence type="ECO:0000313" key="7">
    <source>
        <dbReference type="Proteomes" id="UP000006073"/>
    </source>
</evidence>
<dbReference type="RefSeq" id="WP_009032756.1">
    <property type="nucleotide sequence ID" value="NZ_ALWO02000052.1"/>
</dbReference>
<sequence length="191" mass="22401">MLFEIENSKKEIFADLCHELQRGALDRKHPFRFVVLSSSAGAGVDSRYVVVRKVEKDLQFFFFTDVRSTKINQLRKNPNVSLLFYHPQKRTQIRINGHALLHHQNDLAKNLWRKVQNEAQKSYNSKLAPGAEISDPHDAFYWQEDLSDSENFCVIQIHPEQIEALQLNGLEHLRIYFERVNSVWEGKWLVP</sequence>
<dbReference type="OrthoDB" id="1493996at2"/>
<name>S2CZ47_INDAL</name>
<evidence type="ECO:0000259" key="5">
    <source>
        <dbReference type="Pfam" id="PF01243"/>
    </source>
</evidence>
<dbReference type="GO" id="GO:0010181">
    <property type="term" value="F:FMN binding"/>
    <property type="evidence" value="ECO:0007669"/>
    <property type="project" value="InterPro"/>
</dbReference>
<dbReference type="Gene3D" id="2.30.110.10">
    <property type="entry name" value="Electron Transport, Fmn-binding Protein, Chain A"/>
    <property type="match status" value="1"/>
</dbReference>
<dbReference type="GO" id="GO:0008615">
    <property type="term" value="P:pyridoxine biosynthetic process"/>
    <property type="evidence" value="ECO:0007669"/>
    <property type="project" value="InterPro"/>
</dbReference>
<feature type="domain" description="Pyridoxamine 5'-phosphate oxidase N-terminal" evidence="5">
    <location>
        <begin position="32"/>
        <end position="164"/>
    </location>
</feature>
<evidence type="ECO:0000256" key="2">
    <source>
        <dbReference type="ARBA" id="ARBA00022630"/>
    </source>
</evidence>
<dbReference type="PANTHER" id="PTHR10851:SF0">
    <property type="entry name" value="PYRIDOXINE-5'-PHOSPHATE OXIDASE"/>
    <property type="match status" value="1"/>
</dbReference>
<dbReference type="STRING" id="1189612.A33Q_4520"/>
<comment type="caution">
    <text evidence="6">The sequence shown here is derived from an EMBL/GenBank/DDBJ whole genome shotgun (WGS) entry which is preliminary data.</text>
</comment>
<dbReference type="InterPro" id="IPR011576">
    <property type="entry name" value="Pyridox_Oxase_N"/>
</dbReference>
<proteinExistence type="predicted"/>
<dbReference type="Pfam" id="PF01243">
    <property type="entry name" value="PNPOx_N"/>
    <property type="match status" value="1"/>
</dbReference>
<evidence type="ECO:0000256" key="1">
    <source>
        <dbReference type="ARBA" id="ARBA00001917"/>
    </source>
</evidence>
<dbReference type="Proteomes" id="UP000006073">
    <property type="component" value="Unassembled WGS sequence"/>
</dbReference>
<evidence type="ECO:0000256" key="4">
    <source>
        <dbReference type="ARBA" id="ARBA00023002"/>
    </source>
</evidence>
<evidence type="ECO:0000313" key="6">
    <source>
        <dbReference type="EMBL" id="EOZ92427.1"/>
    </source>
</evidence>
<dbReference type="PANTHER" id="PTHR10851">
    <property type="entry name" value="PYRIDOXINE-5-PHOSPHATE OXIDASE"/>
    <property type="match status" value="1"/>
</dbReference>
<dbReference type="GO" id="GO:0004733">
    <property type="term" value="F:pyridoxamine phosphate oxidase activity"/>
    <property type="evidence" value="ECO:0007669"/>
    <property type="project" value="InterPro"/>
</dbReference>
<comment type="cofactor">
    <cofactor evidence="1">
        <name>FMN</name>
        <dbReference type="ChEBI" id="CHEBI:58210"/>
    </cofactor>
</comment>
<keyword evidence="3" id="KW-0288">FMN</keyword>
<keyword evidence="7" id="KW-1185">Reference proteome</keyword>
<accession>S2CZ47</accession>
<dbReference type="AlphaFoldDB" id="S2CZ47"/>
<keyword evidence="2" id="KW-0285">Flavoprotein</keyword>
<dbReference type="EMBL" id="ALWO02000052">
    <property type="protein sequence ID" value="EOZ92427.1"/>
    <property type="molecule type" value="Genomic_DNA"/>
</dbReference>
<protein>
    <submittedName>
        <fullName evidence="6">Pyridoxamine 5'-phosphate oxidase-related, FMN-binding protein</fullName>
    </submittedName>
</protein>
<keyword evidence="4" id="KW-0560">Oxidoreductase</keyword>
<reference evidence="6 7" key="1">
    <citation type="journal article" date="2013" name="Genome Announc.">
        <title>Draft Genome Sequence of Indibacter alkaliphilus Strain LW1T, Isolated from Lonar Lake, a Haloalkaline Lake in the Buldana District of Maharashtra, India.</title>
        <authorList>
            <person name="Singh A."/>
            <person name="Kumar Jangir P."/>
            <person name="Sharma R."/>
            <person name="Singh A."/>
            <person name="Kumar Pinnaka A."/>
            <person name="Shivaji S."/>
        </authorList>
    </citation>
    <scope>NUCLEOTIDE SEQUENCE [LARGE SCALE GENOMIC DNA]</scope>
    <source>
        <strain evidence="7">CCUG 57479 / KCTC 22604 / LW1</strain>
    </source>
</reference>
<evidence type="ECO:0000256" key="3">
    <source>
        <dbReference type="ARBA" id="ARBA00022643"/>
    </source>
</evidence>
<gene>
    <name evidence="6" type="ORF">A33Q_4520</name>
</gene>
<dbReference type="eggNOG" id="COG0259">
    <property type="taxonomic scope" value="Bacteria"/>
</dbReference>
<dbReference type="InterPro" id="IPR012349">
    <property type="entry name" value="Split_barrel_FMN-bd"/>
</dbReference>
<dbReference type="InterPro" id="IPR000659">
    <property type="entry name" value="Pyridox_Oxase"/>
</dbReference>
<organism evidence="6 7">
    <name type="scientific">Indibacter alkaliphilus (strain CCUG 57479 / KCTC 22604 / LW1)</name>
    <dbReference type="NCBI Taxonomy" id="1189612"/>
    <lineage>
        <taxon>Bacteria</taxon>
        <taxon>Pseudomonadati</taxon>
        <taxon>Bacteroidota</taxon>
        <taxon>Cytophagia</taxon>
        <taxon>Cytophagales</taxon>
        <taxon>Cyclobacteriaceae</taxon>
    </lineage>
</organism>
<dbReference type="SUPFAM" id="SSF50475">
    <property type="entry name" value="FMN-binding split barrel"/>
    <property type="match status" value="1"/>
</dbReference>